<protein>
    <submittedName>
        <fullName evidence="1">Uncharacterized protein</fullName>
    </submittedName>
</protein>
<dbReference type="EMBL" id="DS989823">
    <property type="protein sequence ID" value="EFQ99982.1"/>
    <property type="molecule type" value="Genomic_DNA"/>
</dbReference>
<keyword evidence="2" id="KW-1185">Reference proteome</keyword>
<dbReference type="GeneID" id="10030773"/>
<dbReference type="HOGENOM" id="CLU_2333218_0_0_1"/>
<dbReference type="InParanoid" id="E4UQ63"/>
<dbReference type="VEuPathDB" id="FungiDB:MGYG_02990"/>
<dbReference type="Proteomes" id="UP000002669">
    <property type="component" value="Unassembled WGS sequence"/>
</dbReference>
<organism evidence="2">
    <name type="scientific">Arthroderma gypseum (strain ATCC MYA-4604 / CBS 118893)</name>
    <name type="common">Microsporum gypseum</name>
    <dbReference type="NCBI Taxonomy" id="535722"/>
    <lineage>
        <taxon>Eukaryota</taxon>
        <taxon>Fungi</taxon>
        <taxon>Dikarya</taxon>
        <taxon>Ascomycota</taxon>
        <taxon>Pezizomycotina</taxon>
        <taxon>Eurotiomycetes</taxon>
        <taxon>Eurotiomycetidae</taxon>
        <taxon>Onygenales</taxon>
        <taxon>Arthrodermataceae</taxon>
        <taxon>Nannizzia</taxon>
    </lineage>
</organism>
<gene>
    <name evidence="1" type="ORF">MGYG_02990</name>
</gene>
<evidence type="ECO:0000313" key="1">
    <source>
        <dbReference type="EMBL" id="EFQ99982.1"/>
    </source>
</evidence>
<evidence type="ECO:0000313" key="2">
    <source>
        <dbReference type="Proteomes" id="UP000002669"/>
    </source>
</evidence>
<proteinExistence type="predicted"/>
<accession>E4UQ63</accession>
<dbReference type="AlphaFoldDB" id="E4UQ63"/>
<dbReference type="RefSeq" id="XP_003175465.1">
    <property type="nucleotide sequence ID" value="XM_003175417.1"/>
</dbReference>
<sequence length="98" mass="11303">MTCVEPKLLTRTGTSSEDRYLLQAGLRVSHIPKEAIFWTSPRPIWKDERDAKHSETPGFNTRQWKLLLAIRSSVGKFRVWLEVRCVGILFLGQPSRHA</sequence>
<name>E4UQ63_ARTGP</name>
<reference evidence="2" key="1">
    <citation type="journal article" date="2012" name="MBio">
        <title>Comparative genome analysis of Trichophyton rubrum and related dermatophytes reveals candidate genes involved in infection.</title>
        <authorList>
            <person name="Martinez D.A."/>
            <person name="Oliver B.G."/>
            <person name="Graeser Y."/>
            <person name="Goldberg J.M."/>
            <person name="Li W."/>
            <person name="Martinez-Rossi N.M."/>
            <person name="Monod M."/>
            <person name="Shelest E."/>
            <person name="Barton R.C."/>
            <person name="Birch E."/>
            <person name="Brakhage A.A."/>
            <person name="Chen Z."/>
            <person name="Gurr S.J."/>
            <person name="Heiman D."/>
            <person name="Heitman J."/>
            <person name="Kosti I."/>
            <person name="Rossi A."/>
            <person name="Saif S."/>
            <person name="Samalova M."/>
            <person name="Saunders C.W."/>
            <person name="Shea T."/>
            <person name="Summerbell R.C."/>
            <person name="Xu J."/>
            <person name="Young S."/>
            <person name="Zeng Q."/>
            <person name="Birren B.W."/>
            <person name="Cuomo C.A."/>
            <person name="White T.C."/>
        </authorList>
    </citation>
    <scope>NUCLEOTIDE SEQUENCE [LARGE SCALE GENOMIC DNA]</scope>
    <source>
        <strain evidence="2">ATCC MYA-4604 / CBS 118893</strain>
    </source>
</reference>